<dbReference type="Pfam" id="PF02113">
    <property type="entry name" value="Peptidase_S13"/>
    <property type="match status" value="1"/>
</dbReference>
<keyword evidence="4" id="KW-0121">Carboxypeptidase</keyword>
<evidence type="ECO:0000313" key="4">
    <source>
        <dbReference type="EMBL" id="SEK42598.1"/>
    </source>
</evidence>
<reference evidence="4 5" key="1">
    <citation type="submission" date="2016-10" db="EMBL/GenBank/DDBJ databases">
        <authorList>
            <person name="de Groot N.N."/>
        </authorList>
    </citation>
    <scope>NUCLEOTIDE SEQUENCE [LARGE SCALE GENOMIC DNA]</scope>
    <source>
        <strain evidence="4 5">JCM 19513</strain>
    </source>
</reference>
<keyword evidence="3" id="KW-0732">Signal</keyword>
<dbReference type="SUPFAM" id="SSF56601">
    <property type="entry name" value="beta-lactamase/transpeptidase-like"/>
    <property type="match status" value="1"/>
</dbReference>
<feature type="signal peptide" evidence="3">
    <location>
        <begin position="1"/>
        <end position="24"/>
    </location>
</feature>
<dbReference type="AlphaFoldDB" id="A0A1H7GX12"/>
<dbReference type="RefSeq" id="WP_074864802.1">
    <property type="nucleotide sequence ID" value="NZ_FOAS01000002.1"/>
</dbReference>
<comment type="similarity">
    <text evidence="1">Belongs to the peptidase S13 family.</text>
</comment>
<feature type="chain" id="PRO_5010360975" evidence="3">
    <location>
        <begin position="25"/>
        <end position="480"/>
    </location>
</feature>
<evidence type="ECO:0000256" key="2">
    <source>
        <dbReference type="ARBA" id="ARBA00022801"/>
    </source>
</evidence>
<dbReference type="GO" id="GO:0006508">
    <property type="term" value="P:proteolysis"/>
    <property type="evidence" value="ECO:0007669"/>
    <property type="project" value="InterPro"/>
</dbReference>
<dbReference type="GO" id="GO:0000270">
    <property type="term" value="P:peptidoglycan metabolic process"/>
    <property type="evidence" value="ECO:0007669"/>
    <property type="project" value="TreeGrafter"/>
</dbReference>
<dbReference type="Proteomes" id="UP000185766">
    <property type="component" value="Unassembled WGS sequence"/>
</dbReference>
<gene>
    <name evidence="4" type="ORF">SAMN05216214_102216</name>
</gene>
<evidence type="ECO:0000313" key="5">
    <source>
        <dbReference type="Proteomes" id="UP000185766"/>
    </source>
</evidence>
<proteinExistence type="inferred from homology"/>
<dbReference type="PRINTS" id="PR00922">
    <property type="entry name" value="DADACBPTASE3"/>
</dbReference>
<dbReference type="GO" id="GO:0004185">
    <property type="term" value="F:serine-type carboxypeptidase activity"/>
    <property type="evidence" value="ECO:0007669"/>
    <property type="project" value="InterPro"/>
</dbReference>
<dbReference type="STRING" id="1429083.GCA_001885685_01885"/>
<dbReference type="Gene3D" id="3.40.710.10">
    <property type="entry name" value="DD-peptidase/beta-lactamase superfamily"/>
    <property type="match status" value="1"/>
</dbReference>
<dbReference type="InterPro" id="IPR012338">
    <property type="entry name" value="Beta-lactam/transpept-like"/>
</dbReference>
<keyword evidence="4" id="KW-0645">Protease</keyword>
<dbReference type="InterPro" id="IPR000667">
    <property type="entry name" value="Peptidase_S13"/>
</dbReference>
<sequence>MPAPFLRLVATLGLLSVLALPSHASNLAQFSPKLVKAMQQHKLPADALSLAIVPLDGPGQARFIGADVPLNPASTMKLVTTYAALELLGPTHRWATRLYTLGTLNGDTLQGDLYLQLGGDPKLTQERLWLLLRDLRSAGVKHVSGRLLLDSSHIRPNVGQSFKDDGNDPSRPFLVDADSLLVNFKSLRVDVRTRSGQSFVSIEPPLANVQVDNAVQVKPASTCPRWPALRFETQDQGQQARIRVVGSLPNGCLAQHYVSLLDHASYTSALLRALWQELGGSIGGENGLVASVPPGAQLLAYSQSEDVATVIRDINKFSNNTMARQLFYGIGAQFRQAGDAHDGDAAERVIQQWFRSKQISPQALVMENGSGLSRIERISARQMANMLQSAWQSPYAAEFIASMPLAGMDGTLRRRLRGTAVEGQAHMKTGSLNNVRALAGYTRDAKHHTWAVVAIINHPRPWGASQILDTVVEEVHRQAR</sequence>
<keyword evidence="2" id="KW-0378">Hydrolase</keyword>
<name>A0A1H7GX12_9GAMM</name>
<dbReference type="PANTHER" id="PTHR30023">
    <property type="entry name" value="D-ALANYL-D-ALANINE CARBOXYPEPTIDASE"/>
    <property type="match status" value="1"/>
</dbReference>
<keyword evidence="5" id="KW-1185">Reference proteome</keyword>
<evidence type="ECO:0000256" key="1">
    <source>
        <dbReference type="ARBA" id="ARBA00006096"/>
    </source>
</evidence>
<dbReference type="NCBIfam" id="TIGR00666">
    <property type="entry name" value="PBP4"/>
    <property type="match status" value="1"/>
</dbReference>
<accession>A0A1H7GX12</accession>
<organism evidence="4 5">
    <name type="scientific">Atopomonas hussainii</name>
    <dbReference type="NCBI Taxonomy" id="1429083"/>
    <lineage>
        <taxon>Bacteria</taxon>
        <taxon>Pseudomonadati</taxon>
        <taxon>Pseudomonadota</taxon>
        <taxon>Gammaproteobacteria</taxon>
        <taxon>Pseudomonadales</taxon>
        <taxon>Pseudomonadaceae</taxon>
        <taxon>Atopomonas</taxon>
    </lineage>
</organism>
<dbReference type="PANTHER" id="PTHR30023:SF0">
    <property type="entry name" value="PENICILLIN-SENSITIVE CARBOXYPEPTIDASE A"/>
    <property type="match status" value="1"/>
</dbReference>
<protein>
    <submittedName>
        <fullName evidence="4">D-alanyl-D-alanine carboxypeptidase / D-alanyl-D-alanine-endopeptidase (Penicillin-binding protein 4)</fullName>
    </submittedName>
</protein>
<dbReference type="EMBL" id="FOAS01000002">
    <property type="protein sequence ID" value="SEK42598.1"/>
    <property type="molecule type" value="Genomic_DNA"/>
</dbReference>
<evidence type="ECO:0000256" key="3">
    <source>
        <dbReference type="SAM" id="SignalP"/>
    </source>
</evidence>
<dbReference type="Gene3D" id="3.50.80.20">
    <property type="entry name" value="D-Ala-D-Ala carboxypeptidase C, peptidase S13"/>
    <property type="match status" value="1"/>
</dbReference>